<dbReference type="Gene3D" id="3.20.20.120">
    <property type="entry name" value="Enolase-like C-terminal domain"/>
    <property type="match status" value="1"/>
</dbReference>
<gene>
    <name evidence="4" type="primary">rhmD</name>
    <name evidence="4" type="ORF">AGRHK599_LOCUS4259</name>
</gene>
<dbReference type="InterPro" id="IPR036849">
    <property type="entry name" value="Enolase-like_C_sf"/>
</dbReference>
<dbReference type="SFLD" id="SFLDS00001">
    <property type="entry name" value="Enolase"/>
    <property type="match status" value="1"/>
</dbReference>
<keyword evidence="1" id="KW-0456">Lyase</keyword>
<organism evidence="4 5">
    <name type="scientific">Rhizobium rhizogenes</name>
    <name type="common">Agrobacterium rhizogenes</name>
    <dbReference type="NCBI Taxonomy" id="359"/>
    <lineage>
        <taxon>Bacteria</taxon>
        <taxon>Pseudomonadati</taxon>
        <taxon>Pseudomonadota</taxon>
        <taxon>Alphaproteobacteria</taxon>
        <taxon>Hyphomicrobiales</taxon>
        <taxon>Rhizobiaceae</taxon>
        <taxon>Rhizobium/Agrobacterium group</taxon>
        <taxon>Rhizobium</taxon>
    </lineage>
</organism>
<dbReference type="AlphaFoldDB" id="A0AAN2A718"/>
<feature type="region of interest" description="Disordered" evidence="2">
    <location>
        <begin position="339"/>
        <end position="358"/>
    </location>
</feature>
<dbReference type="InterPro" id="IPR013342">
    <property type="entry name" value="Mandelate_racemase_C"/>
</dbReference>
<accession>A0AAN2A718</accession>
<feature type="domain" description="Mandelate racemase/muconate lactonizing enzyme C-terminal" evidence="3">
    <location>
        <begin position="156"/>
        <end position="247"/>
    </location>
</feature>
<dbReference type="Pfam" id="PF13378">
    <property type="entry name" value="MR_MLE_C"/>
    <property type="match status" value="1"/>
</dbReference>
<dbReference type="PROSITE" id="PS00909">
    <property type="entry name" value="MR_MLE_2"/>
    <property type="match status" value="1"/>
</dbReference>
<dbReference type="GO" id="GO:0009063">
    <property type="term" value="P:amino acid catabolic process"/>
    <property type="evidence" value="ECO:0007669"/>
    <property type="project" value="InterPro"/>
</dbReference>
<dbReference type="InterPro" id="IPR013341">
    <property type="entry name" value="Mandelate_racemase_N_dom"/>
</dbReference>
<dbReference type="CDD" id="cd03316">
    <property type="entry name" value="MR_like"/>
    <property type="match status" value="1"/>
</dbReference>
<evidence type="ECO:0000259" key="3">
    <source>
        <dbReference type="SMART" id="SM00922"/>
    </source>
</evidence>
<evidence type="ECO:0000256" key="2">
    <source>
        <dbReference type="SAM" id="MobiDB-lite"/>
    </source>
</evidence>
<dbReference type="KEGG" id="aro:B0909_16850"/>
<dbReference type="InterPro" id="IPR034593">
    <property type="entry name" value="DgoD-like"/>
</dbReference>
<name>A0AAN2A718_RHIRH</name>
<dbReference type="EMBL" id="CAICSX020000002">
    <property type="protein sequence ID" value="CAD0215996.1"/>
    <property type="molecule type" value="Genomic_DNA"/>
</dbReference>
<comment type="caution">
    <text evidence="4">The sequence shown here is derived from an EMBL/GenBank/DDBJ whole genome shotgun (WGS) entry which is preliminary data.</text>
</comment>
<dbReference type="InterPro" id="IPR029017">
    <property type="entry name" value="Enolase-like_N"/>
</dbReference>
<sequence>MPETASRPVPKIASLKTFAVRMPFVDGGAGTGGTPSRWHELDMVLVRVEDEDGHVGWGEAFAYFCLEPVRAAVERMIAPFVVGERIDDIAAWNMGIQKKLHLFGRYGITLFALSGVDIALWDLAAKRQGLPLWRLFGAAENTERPAYASLVRYGDADLVAQQCRRALDLGYRLVKLHEVEPAVIARARQAIGTDVPLMVDANCAWSVEEAKALAPVFRENNVFWVEEPVFPPDDYAAMIALEAAGIPVGTGENASTAFDFSRVIQSVSYPQPSMTKAGGVSEFIRITEACRVAGKTPMPHTPYFGPGYFATLALLPLMPAQTLVEYLFVDPEAWIAETSRPEGGKLRSSSRSGIGFAPDPEVLEHYAVKS</sequence>
<reference evidence="4 5" key="1">
    <citation type="submission" date="2020-06" db="EMBL/GenBank/DDBJ databases">
        <authorList>
            <person name="De Coninck B."/>
            <person name="Ibrahim H."/>
        </authorList>
    </citation>
    <scope>NUCLEOTIDE SEQUENCE [LARGE SCALE GENOMIC DNA]</scope>
    <source>
        <strain evidence="4">Ag_rhizogenes_K599</strain>
    </source>
</reference>
<dbReference type="PROSITE" id="PS00908">
    <property type="entry name" value="MR_MLE_1"/>
    <property type="match status" value="1"/>
</dbReference>
<dbReference type="Pfam" id="PF02746">
    <property type="entry name" value="MR_MLE_N"/>
    <property type="match status" value="1"/>
</dbReference>
<evidence type="ECO:0000313" key="5">
    <source>
        <dbReference type="Proteomes" id="UP000528185"/>
    </source>
</evidence>
<proteinExistence type="predicted"/>
<evidence type="ECO:0000313" key="4">
    <source>
        <dbReference type="EMBL" id="CAD0215996.1"/>
    </source>
</evidence>
<protein>
    <submittedName>
        <fullName evidence="4">L-rhamnonate dehydratase</fullName>
    </submittedName>
</protein>
<dbReference type="RefSeq" id="WP_065117933.1">
    <property type="nucleotide sequence ID" value="NZ_CAICSX020000002.1"/>
</dbReference>
<dbReference type="SMART" id="SM00922">
    <property type="entry name" value="MR_MLE"/>
    <property type="match status" value="1"/>
</dbReference>
<dbReference type="SUPFAM" id="SSF51604">
    <property type="entry name" value="Enolase C-terminal domain-like"/>
    <property type="match status" value="1"/>
</dbReference>
<dbReference type="Gene3D" id="3.30.390.10">
    <property type="entry name" value="Enolase-like, N-terminal domain"/>
    <property type="match status" value="1"/>
</dbReference>
<dbReference type="PANTHER" id="PTHR48080:SF2">
    <property type="entry name" value="D-GALACTONATE DEHYDRATASE"/>
    <property type="match status" value="1"/>
</dbReference>
<dbReference type="SUPFAM" id="SSF54826">
    <property type="entry name" value="Enolase N-terminal domain-like"/>
    <property type="match status" value="1"/>
</dbReference>
<dbReference type="GO" id="GO:0016829">
    <property type="term" value="F:lyase activity"/>
    <property type="evidence" value="ECO:0007669"/>
    <property type="project" value="UniProtKB-KW"/>
</dbReference>
<dbReference type="InterPro" id="IPR029065">
    <property type="entry name" value="Enolase_C-like"/>
</dbReference>
<dbReference type="PANTHER" id="PTHR48080">
    <property type="entry name" value="D-GALACTONATE DEHYDRATASE-RELATED"/>
    <property type="match status" value="1"/>
</dbReference>
<evidence type="ECO:0000256" key="1">
    <source>
        <dbReference type="ARBA" id="ARBA00023239"/>
    </source>
</evidence>
<dbReference type="InterPro" id="IPR018110">
    <property type="entry name" value="Mandel_Rmase/mucon_lact_enz_CS"/>
</dbReference>
<dbReference type="GO" id="GO:0000287">
    <property type="term" value="F:magnesium ion binding"/>
    <property type="evidence" value="ECO:0007669"/>
    <property type="project" value="UniProtKB-ARBA"/>
</dbReference>
<dbReference type="Proteomes" id="UP000528185">
    <property type="component" value="Unassembled WGS sequence"/>
</dbReference>